<dbReference type="AlphaFoldDB" id="M2ZW04"/>
<evidence type="ECO:0000313" key="2">
    <source>
        <dbReference type="Proteomes" id="UP000011744"/>
    </source>
</evidence>
<keyword evidence="2" id="KW-1185">Reference proteome</keyword>
<comment type="caution">
    <text evidence="1">The sequence shown here is derived from an EMBL/GenBank/DDBJ whole genome shotgun (WGS) entry which is preliminary data.</text>
</comment>
<evidence type="ECO:0000313" key="1">
    <source>
        <dbReference type="EMBL" id="EME71577.1"/>
    </source>
</evidence>
<reference evidence="1 2" key="1">
    <citation type="journal article" date="2014" name="Genome Announc.">
        <title>Draft Genome Sequence of Magnetospirillum sp. Strain SO-1, a Freshwater Magnetotactic Bacterium Isolated from the Ol'khovka River, Russia.</title>
        <authorList>
            <person name="Grouzdev D.S."/>
            <person name="Dziuba M.V."/>
            <person name="Sukhacheva M.S."/>
            <person name="Mardanov A.V."/>
            <person name="Beletskiy A.V."/>
            <person name="Kuznetsov B.B."/>
            <person name="Skryabin K.G."/>
        </authorList>
    </citation>
    <scope>NUCLEOTIDE SEQUENCE [LARGE SCALE GENOMIC DNA]</scope>
    <source>
        <strain evidence="1 2">SO-1</strain>
    </source>
</reference>
<organism evidence="1 2">
    <name type="scientific">Paramagnetospirillum caucaseum</name>
    <dbReference type="NCBI Taxonomy" id="1244869"/>
    <lineage>
        <taxon>Bacteria</taxon>
        <taxon>Pseudomonadati</taxon>
        <taxon>Pseudomonadota</taxon>
        <taxon>Alphaproteobacteria</taxon>
        <taxon>Rhodospirillales</taxon>
        <taxon>Magnetospirillaceae</taxon>
        <taxon>Paramagnetospirillum</taxon>
    </lineage>
</organism>
<dbReference type="PATRIC" id="fig|1244869.3.peg.581"/>
<accession>M2ZW04</accession>
<dbReference type="Proteomes" id="UP000011744">
    <property type="component" value="Unassembled WGS sequence"/>
</dbReference>
<gene>
    <name evidence="1" type="ORF">H261_02911</name>
</gene>
<proteinExistence type="predicted"/>
<dbReference type="STRING" id="1244869.H261_02911"/>
<dbReference type="EMBL" id="AONQ01000004">
    <property type="protein sequence ID" value="EME71577.1"/>
    <property type="molecule type" value="Genomic_DNA"/>
</dbReference>
<sequence>MLHCIIRDGECVESMMKPSFGLRFVHASLICEDALAVGENKQALCEITRVADDIVWYAVLGRNGGTVSREWIEAARFPDIFVQAA</sequence>
<name>M2ZW04_9PROT</name>
<protein>
    <submittedName>
        <fullName evidence="1">Uncharacterized protein</fullName>
    </submittedName>
</protein>
<dbReference type="OrthoDB" id="7358311at2"/>